<keyword evidence="2" id="KW-1185">Reference proteome</keyword>
<evidence type="ECO:0000313" key="1">
    <source>
        <dbReference type="EMBL" id="AHI21572.1"/>
    </source>
</evidence>
<dbReference type="Proteomes" id="UP000019222">
    <property type="component" value="Chromosome"/>
</dbReference>
<sequence length="140" mass="15997">MDSCLVFHHVFDLLAHFLERCFKLHRIVRGMLKIVEPGSLECLNLGKVYDLLLKSLEFRVFLKDGLVKICYLCAPRLGEVFKFLKCALMCFLNGQDILSANVIDNFLKRGSVLAEGCVFLFEALVFLLCFFSKHSDLLSN</sequence>
<dbReference type="HOGENOM" id="CLU_1831822_0_0_11"/>
<name>W5XX93_9CORY</name>
<dbReference type="KEGG" id="cvt:B843_00880"/>
<protein>
    <submittedName>
        <fullName evidence="1">Uncharacterized protein</fullName>
    </submittedName>
</protein>
<proteinExistence type="predicted"/>
<gene>
    <name evidence="1" type="ORF">B843_00880</name>
</gene>
<reference evidence="1 2" key="1">
    <citation type="submission" date="2013-02" db="EMBL/GenBank/DDBJ databases">
        <title>The complete genome sequence of Corynebacterium vitaeruminis DSM 20294.</title>
        <authorList>
            <person name="Ruckert C."/>
            <person name="Albersmeier A."/>
            <person name="Kalinowski J."/>
        </authorList>
    </citation>
    <scope>NUCLEOTIDE SEQUENCE [LARGE SCALE GENOMIC DNA]</scope>
    <source>
        <strain evidence="2">ATCC 10234</strain>
    </source>
</reference>
<accession>W5XX93</accession>
<dbReference type="AlphaFoldDB" id="W5XX93"/>
<evidence type="ECO:0000313" key="2">
    <source>
        <dbReference type="Proteomes" id="UP000019222"/>
    </source>
</evidence>
<dbReference type="EMBL" id="CP004353">
    <property type="protein sequence ID" value="AHI21572.1"/>
    <property type="molecule type" value="Genomic_DNA"/>
</dbReference>
<organism evidence="1 2">
    <name type="scientific">Corynebacterium vitaeruminis DSM 20294</name>
    <dbReference type="NCBI Taxonomy" id="1224164"/>
    <lineage>
        <taxon>Bacteria</taxon>
        <taxon>Bacillati</taxon>
        <taxon>Actinomycetota</taxon>
        <taxon>Actinomycetes</taxon>
        <taxon>Mycobacteriales</taxon>
        <taxon>Corynebacteriaceae</taxon>
        <taxon>Corynebacterium</taxon>
    </lineage>
</organism>